<dbReference type="PANTHER" id="PTHR45805:SF2">
    <property type="entry name" value="NUCLEAR HORMONE RECEPTOR HR3-RELATED"/>
    <property type="match status" value="1"/>
</dbReference>
<keyword evidence="15" id="KW-1185">Reference proteome</keyword>
<dbReference type="InterPro" id="IPR013088">
    <property type="entry name" value="Znf_NHR/GATA"/>
</dbReference>
<keyword evidence="3 10" id="KW-0863">Zinc-finger</keyword>
<name>A0AAD4N0J4_9BILA</name>
<dbReference type="Gene3D" id="1.10.565.10">
    <property type="entry name" value="Retinoid X Receptor"/>
    <property type="match status" value="1"/>
</dbReference>
<dbReference type="EMBL" id="JAKKPZ010000032">
    <property type="protein sequence ID" value="KAI1709072.1"/>
    <property type="molecule type" value="Genomic_DNA"/>
</dbReference>
<evidence type="ECO:0000259" key="13">
    <source>
        <dbReference type="PROSITE" id="PS51843"/>
    </source>
</evidence>
<dbReference type="InterPro" id="IPR044101">
    <property type="entry name" value="NR_DBD_ROR"/>
</dbReference>
<reference evidence="14" key="1">
    <citation type="submission" date="2022-01" db="EMBL/GenBank/DDBJ databases">
        <title>Genome Sequence Resource for Two Populations of Ditylenchus destructor, the Migratory Endoparasitic Phytonematode.</title>
        <authorList>
            <person name="Zhang H."/>
            <person name="Lin R."/>
            <person name="Xie B."/>
        </authorList>
    </citation>
    <scope>NUCLEOTIDE SEQUENCE</scope>
    <source>
        <strain evidence="14">BazhouSP</strain>
    </source>
</reference>
<evidence type="ECO:0000313" key="14">
    <source>
        <dbReference type="EMBL" id="KAI1709072.1"/>
    </source>
</evidence>
<dbReference type="SUPFAM" id="SSF48508">
    <property type="entry name" value="Nuclear receptor ligand-binding domain"/>
    <property type="match status" value="1"/>
</dbReference>
<evidence type="ECO:0000256" key="1">
    <source>
        <dbReference type="ARBA" id="ARBA00004123"/>
    </source>
</evidence>
<gene>
    <name evidence="14" type="ORF">DdX_11470</name>
</gene>
<dbReference type="GO" id="GO:0004879">
    <property type="term" value="F:nuclear receptor activity"/>
    <property type="evidence" value="ECO:0007669"/>
    <property type="project" value="TreeGrafter"/>
</dbReference>
<dbReference type="FunFam" id="3.30.50.10:FF:000003">
    <property type="entry name" value="Nuclear orphan receptor ROR-beta"/>
    <property type="match status" value="1"/>
</dbReference>
<keyword evidence="7 10" id="KW-0804">Transcription</keyword>
<dbReference type="SUPFAM" id="SSF57716">
    <property type="entry name" value="Glucocorticoid receptor-like (DNA-binding domain)"/>
    <property type="match status" value="1"/>
</dbReference>
<dbReference type="PRINTS" id="PR00047">
    <property type="entry name" value="STROIDFINGER"/>
</dbReference>
<evidence type="ECO:0000256" key="9">
    <source>
        <dbReference type="ARBA" id="ARBA00023242"/>
    </source>
</evidence>
<evidence type="ECO:0000259" key="12">
    <source>
        <dbReference type="PROSITE" id="PS51030"/>
    </source>
</evidence>
<dbReference type="InterPro" id="IPR035500">
    <property type="entry name" value="NHR-like_dom_sf"/>
</dbReference>
<dbReference type="PRINTS" id="PR00398">
    <property type="entry name" value="STRDHORMONER"/>
</dbReference>
<comment type="similarity">
    <text evidence="10">Belongs to the nuclear hormone receptor family.</text>
</comment>
<organism evidence="14 15">
    <name type="scientific">Ditylenchus destructor</name>
    <dbReference type="NCBI Taxonomy" id="166010"/>
    <lineage>
        <taxon>Eukaryota</taxon>
        <taxon>Metazoa</taxon>
        <taxon>Ecdysozoa</taxon>
        <taxon>Nematoda</taxon>
        <taxon>Chromadorea</taxon>
        <taxon>Rhabditida</taxon>
        <taxon>Tylenchina</taxon>
        <taxon>Tylenchomorpha</taxon>
        <taxon>Sphaerularioidea</taxon>
        <taxon>Anguinidae</taxon>
        <taxon>Anguininae</taxon>
        <taxon>Ditylenchus</taxon>
    </lineage>
</organism>
<keyword evidence="6 10" id="KW-0238">DNA-binding</keyword>
<dbReference type="SMART" id="SM00399">
    <property type="entry name" value="ZnF_C4"/>
    <property type="match status" value="1"/>
</dbReference>
<dbReference type="Proteomes" id="UP001201812">
    <property type="component" value="Unassembled WGS sequence"/>
</dbReference>
<evidence type="ECO:0000256" key="8">
    <source>
        <dbReference type="ARBA" id="ARBA00023170"/>
    </source>
</evidence>
<accession>A0AAD4N0J4</accession>
<dbReference type="PROSITE" id="PS51843">
    <property type="entry name" value="NR_LBD"/>
    <property type="match status" value="1"/>
</dbReference>
<evidence type="ECO:0000256" key="2">
    <source>
        <dbReference type="ARBA" id="ARBA00022723"/>
    </source>
</evidence>
<evidence type="ECO:0000256" key="3">
    <source>
        <dbReference type="ARBA" id="ARBA00022771"/>
    </source>
</evidence>
<dbReference type="InterPro" id="IPR001628">
    <property type="entry name" value="Znf_hrmn_rcpt"/>
</dbReference>
<dbReference type="GO" id="GO:0000978">
    <property type="term" value="F:RNA polymerase II cis-regulatory region sequence-specific DNA binding"/>
    <property type="evidence" value="ECO:0007669"/>
    <property type="project" value="TreeGrafter"/>
</dbReference>
<dbReference type="PROSITE" id="PS00031">
    <property type="entry name" value="NUCLEAR_REC_DBD_1"/>
    <property type="match status" value="1"/>
</dbReference>
<evidence type="ECO:0000256" key="5">
    <source>
        <dbReference type="ARBA" id="ARBA00023015"/>
    </source>
</evidence>
<keyword evidence="5 10" id="KW-0805">Transcription regulation</keyword>
<dbReference type="InterPro" id="IPR000536">
    <property type="entry name" value="Nucl_hrmn_rcpt_lig-bd"/>
</dbReference>
<keyword evidence="2 10" id="KW-0479">Metal-binding</keyword>
<evidence type="ECO:0000256" key="11">
    <source>
        <dbReference type="SAM" id="MobiDB-lite"/>
    </source>
</evidence>
<evidence type="ECO:0000256" key="7">
    <source>
        <dbReference type="ARBA" id="ARBA00023163"/>
    </source>
</evidence>
<dbReference type="GO" id="GO:0008270">
    <property type="term" value="F:zinc ion binding"/>
    <property type="evidence" value="ECO:0007669"/>
    <property type="project" value="UniProtKB-KW"/>
</dbReference>
<dbReference type="GO" id="GO:0005634">
    <property type="term" value="C:nucleus"/>
    <property type="evidence" value="ECO:0007669"/>
    <property type="project" value="UniProtKB-SubCell"/>
</dbReference>
<evidence type="ECO:0000256" key="6">
    <source>
        <dbReference type="ARBA" id="ARBA00023125"/>
    </source>
</evidence>
<dbReference type="SMART" id="SM00430">
    <property type="entry name" value="HOLI"/>
    <property type="match status" value="1"/>
</dbReference>
<keyword evidence="9 10" id="KW-0539">Nucleus</keyword>
<proteinExistence type="inferred from homology"/>
<dbReference type="AlphaFoldDB" id="A0AAD4N0J4"/>
<feature type="domain" description="Nuclear receptor" evidence="12">
    <location>
        <begin position="171"/>
        <end position="246"/>
    </location>
</feature>
<keyword evidence="4 10" id="KW-0862">Zinc</keyword>
<dbReference type="PANTHER" id="PTHR45805">
    <property type="entry name" value="NUCLEAR HORMONE RECEPTOR HR3-RELATED"/>
    <property type="match status" value="1"/>
</dbReference>
<dbReference type="Pfam" id="PF00104">
    <property type="entry name" value="Hormone_recep"/>
    <property type="match status" value="1"/>
</dbReference>
<dbReference type="Gene3D" id="3.30.50.10">
    <property type="entry name" value="Erythroid Transcription Factor GATA-1, subunit A"/>
    <property type="match status" value="1"/>
</dbReference>
<protein>
    <submittedName>
        <fullName evidence="14">Zinc finger, c4 type (Two domains) domain-containing protein</fullName>
    </submittedName>
</protein>
<feature type="region of interest" description="Disordered" evidence="11">
    <location>
        <begin position="451"/>
        <end position="474"/>
    </location>
</feature>
<keyword evidence="8 10" id="KW-0675">Receptor</keyword>
<evidence type="ECO:0000256" key="10">
    <source>
        <dbReference type="RuleBase" id="RU004334"/>
    </source>
</evidence>
<feature type="region of interest" description="Disordered" evidence="11">
    <location>
        <begin position="320"/>
        <end position="363"/>
    </location>
</feature>
<comment type="caution">
    <text evidence="14">The sequence shown here is derived from an EMBL/GenBank/DDBJ whole genome shotgun (WGS) entry which is preliminary data.</text>
</comment>
<sequence>MVPAFAHYCPSGEGSTPPPDLFRVVTSAAQHQDPSPCFWRWAPPRTHRCSRAGAGVDLSNFYKILEQPLAKRIKFIVYLRIFGDQFTIPVPPDTAGPFYYTPRADTAKLIFIPSSSSSQAAAHLGAAIAHKSSPANVSGTSNVEMRRSIPPQSSCIRLRCPPFSVSAQIEVIPCKVCGDKSSGVHYGVITCEGCKGFFRRSQNTVVNYQCPRQKNCTVDRVNRNRCQFCRLKKCLELGMSREAVKFGRMSKKQREKVEDEVRLHRQRIEYHHSAQQLSPAALAATVNGAYPSTYAEFKYSPPSTGAQSQSGLLYGHAAVTSQSNTSQPPPNGYETHLGHSGYNGHHHHSPSEDSAYLGPGPSGATPAGGMVTYHAPHLPALATAPISGGYAGNCNGAAGGYAQPIAQPGAVPSSSGGYPPELQMPIHGVVSSTVDDELVRSVEDAYEVAHNGRPLHYPNGSSSNGRHPRTSIVAPQPMSPLLEQRFRNMDRVEGWMKYADELTNVIQKIIEFAKNVEGFQRLNQNDQIVLLKRSSFELALVTMAQHYNLENHSLNVNSLMIPVSLFCCQDPSEASFGREVINCLHLLASFRLSPTETALFSAYVLLESSDVEQLFVAQLKNCLVAQLAPRFADVDDLMHRLLGVLPRLRDLSRVHVACLARFRHSFAGSSPPVKLPALYSELFSTEI</sequence>
<dbReference type="PROSITE" id="PS51030">
    <property type="entry name" value="NUCLEAR_REC_DBD_2"/>
    <property type="match status" value="1"/>
</dbReference>
<dbReference type="Pfam" id="PF00105">
    <property type="entry name" value="zf-C4"/>
    <property type="match status" value="1"/>
</dbReference>
<evidence type="ECO:0000256" key="4">
    <source>
        <dbReference type="ARBA" id="ARBA00022833"/>
    </source>
</evidence>
<dbReference type="InterPro" id="IPR001723">
    <property type="entry name" value="Nuclear_hrmn_rcpt"/>
</dbReference>
<comment type="subcellular location">
    <subcellularLocation>
        <location evidence="1 10">Nucleus</location>
    </subcellularLocation>
</comment>
<evidence type="ECO:0000313" key="15">
    <source>
        <dbReference type="Proteomes" id="UP001201812"/>
    </source>
</evidence>
<feature type="domain" description="NR LBD" evidence="13">
    <location>
        <begin position="463"/>
        <end position="687"/>
    </location>
</feature>
<dbReference type="CDD" id="cd06968">
    <property type="entry name" value="NR_DBD_ROR"/>
    <property type="match status" value="1"/>
</dbReference>